<name>A0ABU9PWI7_9BURK</name>
<keyword evidence="1" id="KW-0472">Membrane</keyword>
<gene>
    <name evidence="2" type="ORF">V8G57_13250</name>
</gene>
<keyword evidence="1" id="KW-1133">Transmembrane helix</keyword>
<feature type="transmembrane region" description="Helical" evidence="1">
    <location>
        <begin position="79"/>
        <end position="105"/>
    </location>
</feature>
<feature type="transmembrane region" description="Helical" evidence="1">
    <location>
        <begin position="117"/>
        <end position="137"/>
    </location>
</feature>
<dbReference type="RefSeq" id="WP_342829799.1">
    <property type="nucleotide sequence ID" value="NZ_JBANDC010000008.1"/>
</dbReference>
<organism evidence="2 3">
    <name type="scientific">Collimonas rhizosphaerae</name>
    <dbReference type="NCBI Taxonomy" id="3126357"/>
    <lineage>
        <taxon>Bacteria</taxon>
        <taxon>Pseudomonadati</taxon>
        <taxon>Pseudomonadota</taxon>
        <taxon>Betaproteobacteria</taxon>
        <taxon>Burkholderiales</taxon>
        <taxon>Oxalobacteraceae</taxon>
        <taxon>Collimonas</taxon>
    </lineage>
</organism>
<dbReference type="EMBL" id="JBANDC010000008">
    <property type="protein sequence ID" value="MEM4988356.1"/>
    <property type="molecule type" value="Genomic_DNA"/>
</dbReference>
<keyword evidence="1" id="KW-0812">Transmembrane</keyword>
<dbReference type="Proteomes" id="UP001495910">
    <property type="component" value="Unassembled WGS sequence"/>
</dbReference>
<accession>A0ABU9PWI7</accession>
<keyword evidence="3" id="KW-1185">Reference proteome</keyword>
<reference evidence="2 3" key="1">
    <citation type="submission" date="2024-02" db="EMBL/GenBank/DDBJ databases">
        <title>Draft genome sequence of Collimonas sp. strain H4R21, an effective mineral-weathering bacterial strain isolated from the beech rhizosphere.</title>
        <authorList>
            <person name="Morin E."/>
            <person name="Uroz S."/>
            <person name="Leveau J.H.J."/>
            <person name="Kumar R."/>
            <person name="Rey M.W."/>
            <person name="Pham J."/>
        </authorList>
    </citation>
    <scope>NUCLEOTIDE SEQUENCE [LARGE SCALE GENOMIC DNA]</scope>
    <source>
        <strain evidence="2 3">H4R21</strain>
    </source>
</reference>
<comment type="caution">
    <text evidence="2">The sequence shown here is derived from an EMBL/GenBank/DDBJ whole genome shotgun (WGS) entry which is preliminary data.</text>
</comment>
<evidence type="ECO:0000313" key="2">
    <source>
        <dbReference type="EMBL" id="MEM4988356.1"/>
    </source>
</evidence>
<proteinExistence type="predicted"/>
<evidence type="ECO:0000313" key="3">
    <source>
        <dbReference type="Proteomes" id="UP001495910"/>
    </source>
</evidence>
<protein>
    <submittedName>
        <fullName evidence="2">Uncharacterized protein</fullName>
    </submittedName>
</protein>
<sequence>MIFEPIQDLEIFDTAYDRSGIWASVRVDTVPLYGLFFPGVRKLSSGKQTIGAFENGDKHSLVAWIDPVSDRFVSLRPNWLYTVPGSLFLTLLLGGCILALLNLWLLHIGTAIDRRLTALPTLAVLLVCGVMITLCLFDSSKKTILETRLRRELERYKIGGTI</sequence>
<evidence type="ECO:0000256" key="1">
    <source>
        <dbReference type="SAM" id="Phobius"/>
    </source>
</evidence>